<name>A0ABD4ST21_9NEIS</name>
<sequence length="161" mass="17971">MNTLKRADELLKGVQWQYRPYDGHWHTESGYYCPECDGKKENGHTSKCELLAVITELESVEQAEPVAGQCKFSCESKWLPCSVEHHYHVLSCPDDWPGYETRVLYAAPQPSSPPGWKLVPVEPTSKMIVAGAEADPQFFTHAQFVYRAMLAAAPEQEGGAA</sequence>
<organism evidence="1 2">
    <name type="scientific">Laribacter hongkongensis</name>
    <dbReference type="NCBI Taxonomy" id="168471"/>
    <lineage>
        <taxon>Bacteria</taxon>
        <taxon>Pseudomonadati</taxon>
        <taxon>Pseudomonadota</taxon>
        <taxon>Betaproteobacteria</taxon>
        <taxon>Neisseriales</taxon>
        <taxon>Aquaspirillaceae</taxon>
        <taxon>Laribacter</taxon>
    </lineage>
</organism>
<evidence type="ECO:0000313" key="1">
    <source>
        <dbReference type="EMBL" id="MCG9026396.1"/>
    </source>
</evidence>
<dbReference type="EMBL" id="JAJAXM010000019">
    <property type="protein sequence ID" value="MCG9026396.1"/>
    <property type="molecule type" value="Genomic_DNA"/>
</dbReference>
<protein>
    <submittedName>
        <fullName evidence="1">Uncharacterized protein</fullName>
    </submittedName>
</protein>
<evidence type="ECO:0000313" key="2">
    <source>
        <dbReference type="Proteomes" id="UP001200247"/>
    </source>
</evidence>
<dbReference type="RefSeq" id="WP_239894156.1">
    <property type="nucleotide sequence ID" value="NZ_JAJAXM010000019.1"/>
</dbReference>
<comment type="caution">
    <text evidence="1">The sequence shown here is derived from an EMBL/GenBank/DDBJ whole genome shotgun (WGS) entry which is preliminary data.</text>
</comment>
<reference evidence="1 2" key="1">
    <citation type="submission" date="2021-10" db="EMBL/GenBank/DDBJ databases">
        <title>Whole-genome sequencing analysis of Laribacter hongkongensis: virulence gene profiles, carbohydrate-active enzyme prediction, and antimicrobial resistance characterization.</title>
        <authorList>
            <person name="Yuan P."/>
            <person name="Zhan Y."/>
            <person name="Chen D."/>
        </authorList>
    </citation>
    <scope>NUCLEOTIDE SEQUENCE [LARGE SCALE GENOMIC DNA]</scope>
    <source>
        <strain evidence="1 2">W67</strain>
    </source>
</reference>
<dbReference type="Proteomes" id="UP001200247">
    <property type="component" value="Unassembled WGS sequence"/>
</dbReference>
<dbReference type="AlphaFoldDB" id="A0ABD4ST21"/>
<gene>
    <name evidence="1" type="ORF">LH440_10900</name>
</gene>
<accession>A0ABD4ST21</accession>
<proteinExistence type="predicted"/>